<organism evidence="3 4">
    <name type="scientific">Dyella japonica</name>
    <dbReference type="NCBI Taxonomy" id="231455"/>
    <lineage>
        <taxon>Bacteria</taxon>
        <taxon>Pseudomonadati</taxon>
        <taxon>Pseudomonadota</taxon>
        <taxon>Gammaproteobacteria</taxon>
        <taxon>Lysobacterales</taxon>
        <taxon>Rhodanobacteraceae</taxon>
        <taxon>Dyella</taxon>
    </lineage>
</organism>
<comment type="caution">
    <text evidence="3">The sequence shown here is derived from an EMBL/GenBank/DDBJ whole genome shotgun (WGS) entry which is preliminary data.</text>
</comment>
<feature type="domain" description="NodB homology" evidence="2">
    <location>
        <begin position="117"/>
        <end position="295"/>
    </location>
</feature>
<dbReference type="InterPro" id="IPR011330">
    <property type="entry name" value="Glyco_hydro/deAcase_b/a-brl"/>
</dbReference>
<dbReference type="Gene3D" id="3.20.20.370">
    <property type="entry name" value="Glycoside hydrolase/deacetylase"/>
    <property type="match status" value="1"/>
</dbReference>
<dbReference type="InterPro" id="IPR051398">
    <property type="entry name" value="Polysacch_Deacetylase"/>
</dbReference>
<dbReference type="PANTHER" id="PTHR34216:SF7">
    <property type="entry name" value="POLY-BETA-1,6-N-ACETYL-D-GLUCOSAMINE N-DEACETYLASE"/>
    <property type="match status" value="1"/>
</dbReference>
<dbReference type="InterPro" id="IPR002509">
    <property type="entry name" value="NODB_dom"/>
</dbReference>
<protein>
    <submittedName>
        <fullName evidence="3">Peptidoglycan/xylan/chitin deacetylase (PgdA/CDA1 family)</fullName>
    </submittedName>
</protein>
<evidence type="ECO:0000313" key="4">
    <source>
        <dbReference type="Proteomes" id="UP001549184"/>
    </source>
</evidence>
<keyword evidence="1" id="KW-0732">Signal</keyword>
<name>A0ABV2JRX7_9GAMM</name>
<sequence length="295" mass="33027">MLPGKRASSGAVFRGGRSVWNGRLVTIWLVASLIFFSMWTPSARADDPVAAETCRGKEEIVILLYHRFSTGATGETTVRFENLLAQLAYLRHRGYEFRSLREVVGWRKGLVVELPCKTAVFTVDDGHRSTFDILQPVIKANQIPVTLFIYPSAISNASYAMTWDQLSILRDTGLFDIQSHTVWHPNFKTERRRLTPAAYRVFVADQLSQSRMLIENRVGGQVDFIAWPFGIHDEALESIASREGYVAGFALGNRRLSKRDPLLAMPRITMPDVGDAAALDHFFHPLESAAATDGQ</sequence>
<dbReference type="EMBL" id="JBEPMU010000001">
    <property type="protein sequence ID" value="MET3650629.1"/>
    <property type="molecule type" value="Genomic_DNA"/>
</dbReference>
<dbReference type="Pfam" id="PF01522">
    <property type="entry name" value="Polysacc_deac_1"/>
    <property type="match status" value="1"/>
</dbReference>
<keyword evidence="4" id="KW-1185">Reference proteome</keyword>
<proteinExistence type="predicted"/>
<dbReference type="CDD" id="cd10918">
    <property type="entry name" value="CE4_NodB_like_5s_6s"/>
    <property type="match status" value="1"/>
</dbReference>
<evidence type="ECO:0000259" key="2">
    <source>
        <dbReference type="PROSITE" id="PS51677"/>
    </source>
</evidence>
<dbReference type="SUPFAM" id="SSF88713">
    <property type="entry name" value="Glycoside hydrolase/deacetylase"/>
    <property type="match status" value="1"/>
</dbReference>
<dbReference type="PANTHER" id="PTHR34216">
    <property type="match status" value="1"/>
</dbReference>
<evidence type="ECO:0000313" key="3">
    <source>
        <dbReference type="EMBL" id="MET3650629.1"/>
    </source>
</evidence>
<gene>
    <name evidence="3" type="ORF">ABIC75_000331</name>
</gene>
<accession>A0ABV2JRX7</accession>
<evidence type="ECO:0000256" key="1">
    <source>
        <dbReference type="ARBA" id="ARBA00022729"/>
    </source>
</evidence>
<dbReference type="Proteomes" id="UP001549184">
    <property type="component" value="Unassembled WGS sequence"/>
</dbReference>
<dbReference type="RefSeq" id="WP_354012122.1">
    <property type="nucleotide sequence ID" value="NZ_JBEPMU010000001.1"/>
</dbReference>
<reference evidence="3 4" key="1">
    <citation type="submission" date="2024-06" db="EMBL/GenBank/DDBJ databases">
        <title>Sorghum-associated microbial communities from plants grown in Nebraska, USA.</title>
        <authorList>
            <person name="Schachtman D."/>
        </authorList>
    </citation>
    <scope>NUCLEOTIDE SEQUENCE [LARGE SCALE GENOMIC DNA]</scope>
    <source>
        <strain evidence="3 4">1073</strain>
    </source>
</reference>
<dbReference type="PROSITE" id="PS51677">
    <property type="entry name" value="NODB"/>
    <property type="match status" value="1"/>
</dbReference>